<dbReference type="EMBL" id="QSTW01000023">
    <property type="protein sequence ID" value="RGM86896.1"/>
    <property type="molecule type" value="Genomic_DNA"/>
</dbReference>
<protein>
    <recommendedName>
        <fullName evidence="2">Lipocalin-like domain-containing protein</fullName>
    </recommendedName>
</protein>
<dbReference type="Proteomes" id="UP000260814">
    <property type="component" value="Unassembled WGS sequence"/>
</dbReference>
<proteinExistence type="predicted"/>
<evidence type="ECO:0000313" key="4">
    <source>
        <dbReference type="Proteomes" id="UP000260814"/>
    </source>
</evidence>
<feature type="chain" id="PRO_5017614971" description="Lipocalin-like domain-containing protein" evidence="1">
    <location>
        <begin position="27"/>
        <end position="427"/>
    </location>
</feature>
<evidence type="ECO:0000256" key="1">
    <source>
        <dbReference type="SAM" id="SignalP"/>
    </source>
</evidence>
<name>A0A3E4Z5A5_9BACT</name>
<feature type="domain" description="Lipocalin-like" evidence="2">
    <location>
        <begin position="37"/>
        <end position="118"/>
    </location>
</feature>
<dbReference type="InterPro" id="IPR024311">
    <property type="entry name" value="Lipocalin-like"/>
</dbReference>
<dbReference type="AlphaFoldDB" id="A0A3E4Z5A5"/>
<evidence type="ECO:0000313" key="3">
    <source>
        <dbReference type="EMBL" id="RGM86896.1"/>
    </source>
</evidence>
<dbReference type="PROSITE" id="PS51257">
    <property type="entry name" value="PROKAR_LIPOPROTEIN"/>
    <property type="match status" value="1"/>
</dbReference>
<accession>A0A3E4Z5A5</accession>
<feature type="signal peptide" evidence="1">
    <location>
        <begin position="1"/>
        <end position="26"/>
    </location>
</feature>
<dbReference type="RefSeq" id="WP_117702674.1">
    <property type="nucleotide sequence ID" value="NZ_DBFVRS010000020.1"/>
</dbReference>
<sequence>MRVLKLTSTLMLLMLILIGVSSCSNEDENIGNIPSQLIKTWYMGEGTYITFNADGTGVYTETDEISTAKLMRRTGTRTTDTYSFTYSYEESTQTLTIHIDGDVMRWTIVTLTDDTLKIKDEEGELITLKKDATSEPDIDITLLYNTWISETQDIYTFNNDGNGTYKAKEETSANDITYEYDEANKQLTLHRVNGKVVRWTILSLTNDTLKVKDNDGQELTLTVYTNTAWIELLYGKWGFLGKPSIEFTNKEGNRLCTVYEGEEAPYTVAFKYDAYNRIYFFENESWSGGFWQVKQVTQDILSIDVFSSDGENLTKESSMTLFRIPEPDELVVGDESLLYGDEWTSFSYDDGSPITLQFRQNFSDVIWTEGGDKMTFNYTYNSDSHELVFTVDGETEAFKIIKLTDHVMYLAIYENGVLADGMEFRKL</sequence>
<evidence type="ECO:0000259" key="2">
    <source>
        <dbReference type="Pfam" id="PF13648"/>
    </source>
</evidence>
<gene>
    <name evidence="3" type="ORF">DXB87_14335</name>
</gene>
<keyword evidence="1" id="KW-0732">Signal</keyword>
<organism evidence="3 4">
    <name type="scientific">Phocaeicola plebeius</name>
    <dbReference type="NCBI Taxonomy" id="310297"/>
    <lineage>
        <taxon>Bacteria</taxon>
        <taxon>Pseudomonadati</taxon>
        <taxon>Bacteroidota</taxon>
        <taxon>Bacteroidia</taxon>
        <taxon>Bacteroidales</taxon>
        <taxon>Bacteroidaceae</taxon>
        <taxon>Phocaeicola</taxon>
    </lineage>
</organism>
<reference evidence="3 4" key="1">
    <citation type="submission" date="2018-08" db="EMBL/GenBank/DDBJ databases">
        <title>A genome reference for cultivated species of the human gut microbiota.</title>
        <authorList>
            <person name="Zou Y."/>
            <person name="Xue W."/>
            <person name="Luo G."/>
        </authorList>
    </citation>
    <scope>NUCLEOTIDE SEQUENCE [LARGE SCALE GENOMIC DNA]</scope>
    <source>
        <strain evidence="3 4">OM06-2</strain>
    </source>
</reference>
<comment type="caution">
    <text evidence="3">The sequence shown here is derived from an EMBL/GenBank/DDBJ whole genome shotgun (WGS) entry which is preliminary data.</text>
</comment>
<dbReference type="Pfam" id="PF13648">
    <property type="entry name" value="Lipocalin_4"/>
    <property type="match status" value="1"/>
</dbReference>